<reference evidence="3" key="1">
    <citation type="journal article" date="2019" name="Int. J. Syst. Evol. Microbiol.">
        <title>The Global Catalogue of Microorganisms (GCM) 10K type strain sequencing project: providing services to taxonomists for standard genome sequencing and annotation.</title>
        <authorList>
            <consortium name="The Broad Institute Genomics Platform"/>
            <consortium name="The Broad Institute Genome Sequencing Center for Infectious Disease"/>
            <person name="Wu L."/>
            <person name="Ma J."/>
        </authorList>
    </citation>
    <scope>NUCLEOTIDE SEQUENCE [LARGE SCALE GENOMIC DNA]</scope>
    <source>
        <strain evidence="3">CGMCC 1.7656</strain>
    </source>
</reference>
<dbReference type="SUPFAM" id="SSF55729">
    <property type="entry name" value="Acyl-CoA N-acyltransferases (Nat)"/>
    <property type="match status" value="1"/>
</dbReference>
<protein>
    <submittedName>
        <fullName evidence="2">N-acetyltransferase</fullName>
    </submittedName>
</protein>
<comment type="caution">
    <text evidence="2">The sequence shown here is derived from an EMBL/GenBank/DDBJ whole genome shotgun (WGS) entry which is preliminary data.</text>
</comment>
<proteinExistence type="predicted"/>
<keyword evidence="3" id="KW-1185">Reference proteome</keyword>
<evidence type="ECO:0000313" key="2">
    <source>
        <dbReference type="EMBL" id="GGP04354.1"/>
    </source>
</evidence>
<dbReference type="EMBL" id="BMLV01000003">
    <property type="protein sequence ID" value="GGP04354.1"/>
    <property type="molecule type" value="Genomic_DNA"/>
</dbReference>
<dbReference type="Pfam" id="PF00583">
    <property type="entry name" value="Acetyltransf_1"/>
    <property type="match status" value="1"/>
</dbReference>
<dbReference type="Proteomes" id="UP000620064">
    <property type="component" value="Unassembled WGS sequence"/>
</dbReference>
<name>A0ABQ2NJG0_9FLAO</name>
<dbReference type="PROSITE" id="PS51186">
    <property type="entry name" value="GNAT"/>
    <property type="match status" value="1"/>
</dbReference>
<dbReference type="Gene3D" id="3.40.630.30">
    <property type="match status" value="1"/>
</dbReference>
<dbReference type="InterPro" id="IPR000182">
    <property type="entry name" value="GNAT_dom"/>
</dbReference>
<accession>A0ABQ2NJG0</accession>
<dbReference type="CDD" id="cd04301">
    <property type="entry name" value="NAT_SF"/>
    <property type="match status" value="1"/>
</dbReference>
<evidence type="ECO:0000313" key="3">
    <source>
        <dbReference type="Proteomes" id="UP000620064"/>
    </source>
</evidence>
<sequence>MMKINNATIENIPLIKEIAEKSWRKHYPGIISTEQIEYMLEQMYSETELKKHFQNPNYHYYLLGDEENILGIMGFENHYQEKTTKLHRIYLLVEAKGKGLGKLALNFLKEQVKNTGDNRIILAVNKKNSSYHFYISQGFTVYEEGVFEIGNGYVMDDYLMEFCI</sequence>
<evidence type="ECO:0000259" key="1">
    <source>
        <dbReference type="PROSITE" id="PS51186"/>
    </source>
</evidence>
<dbReference type="RefSeq" id="WP_308421294.1">
    <property type="nucleotide sequence ID" value="NZ_BMLV01000003.1"/>
</dbReference>
<organism evidence="2 3">
    <name type="scientific">Cloacibacterium rupense</name>
    <dbReference type="NCBI Taxonomy" id="517423"/>
    <lineage>
        <taxon>Bacteria</taxon>
        <taxon>Pseudomonadati</taxon>
        <taxon>Bacteroidota</taxon>
        <taxon>Flavobacteriia</taxon>
        <taxon>Flavobacteriales</taxon>
        <taxon>Weeksellaceae</taxon>
    </lineage>
</organism>
<dbReference type="InterPro" id="IPR016181">
    <property type="entry name" value="Acyl_CoA_acyltransferase"/>
</dbReference>
<gene>
    <name evidence="2" type="ORF">GCM10010992_16260</name>
</gene>
<feature type="domain" description="N-acetyltransferase" evidence="1">
    <location>
        <begin position="2"/>
        <end position="160"/>
    </location>
</feature>